<dbReference type="Proteomes" id="UP001054821">
    <property type="component" value="Chromosome 1"/>
</dbReference>
<comment type="caution">
    <text evidence="2">The sequence shown here is derived from an EMBL/GenBank/DDBJ whole genome shotgun (WGS) entry which is preliminary data.</text>
</comment>
<accession>A0AAD5F1X2</accession>
<proteinExistence type="predicted"/>
<keyword evidence="3" id="KW-1185">Reference proteome</keyword>
<sequence length="133" mass="14762">MKFSIVVDDYFTKWVEVEPLPPSPRQAFIVLYGRISSAGSDYPMFLSPTIADNSITLGSENSVQILTSLSASHHRRIPKPMAKSRPSTRLLSAHSKRSSKSRKGTGLNSCPKSYRPITSHNVPQRAKPLSPWP</sequence>
<evidence type="ECO:0000256" key="1">
    <source>
        <dbReference type="SAM" id="MobiDB-lite"/>
    </source>
</evidence>
<dbReference type="EMBL" id="JAJFAZ020000001">
    <property type="protein sequence ID" value="KAI5350551.1"/>
    <property type="molecule type" value="Genomic_DNA"/>
</dbReference>
<feature type="compositionally biased region" description="Basic residues" evidence="1">
    <location>
        <begin position="94"/>
        <end position="103"/>
    </location>
</feature>
<feature type="region of interest" description="Disordered" evidence="1">
    <location>
        <begin position="72"/>
        <end position="133"/>
    </location>
</feature>
<organism evidence="2 3">
    <name type="scientific">Prunus dulcis</name>
    <name type="common">Almond</name>
    <name type="synonym">Amygdalus dulcis</name>
    <dbReference type="NCBI Taxonomy" id="3755"/>
    <lineage>
        <taxon>Eukaryota</taxon>
        <taxon>Viridiplantae</taxon>
        <taxon>Streptophyta</taxon>
        <taxon>Embryophyta</taxon>
        <taxon>Tracheophyta</taxon>
        <taxon>Spermatophyta</taxon>
        <taxon>Magnoliopsida</taxon>
        <taxon>eudicotyledons</taxon>
        <taxon>Gunneridae</taxon>
        <taxon>Pentapetalae</taxon>
        <taxon>rosids</taxon>
        <taxon>fabids</taxon>
        <taxon>Rosales</taxon>
        <taxon>Rosaceae</taxon>
        <taxon>Amygdaloideae</taxon>
        <taxon>Amygdaleae</taxon>
        <taxon>Prunus</taxon>
    </lineage>
</organism>
<evidence type="ECO:0000313" key="2">
    <source>
        <dbReference type="EMBL" id="KAI5350551.1"/>
    </source>
</evidence>
<gene>
    <name evidence="2" type="ORF">L3X38_003442</name>
</gene>
<evidence type="ECO:0000313" key="3">
    <source>
        <dbReference type="Proteomes" id="UP001054821"/>
    </source>
</evidence>
<name>A0AAD5F1X2_PRUDU</name>
<reference evidence="2 3" key="1">
    <citation type="journal article" date="2022" name="G3 (Bethesda)">
        <title>Whole-genome sequence and methylome profiling of the almond [Prunus dulcis (Mill.) D.A. Webb] cultivar 'Nonpareil'.</title>
        <authorList>
            <person name="D'Amico-Willman K.M."/>
            <person name="Ouma W.Z."/>
            <person name="Meulia T."/>
            <person name="Sideli G.M."/>
            <person name="Gradziel T.M."/>
            <person name="Fresnedo-Ramirez J."/>
        </authorList>
    </citation>
    <scope>NUCLEOTIDE SEQUENCE [LARGE SCALE GENOMIC DNA]</scope>
    <source>
        <strain evidence="2">Clone GOH B32 T37-40</strain>
    </source>
</reference>
<dbReference type="AlphaFoldDB" id="A0AAD5F1X2"/>
<protein>
    <submittedName>
        <fullName evidence="2">Uncharacterized protein</fullName>
    </submittedName>
</protein>
<feature type="compositionally biased region" description="Polar residues" evidence="1">
    <location>
        <begin position="106"/>
        <end position="122"/>
    </location>
</feature>